<dbReference type="AlphaFoldDB" id="A0A0H2REA5"/>
<dbReference type="OrthoDB" id="3067340at2759"/>
<dbReference type="Proteomes" id="UP000053477">
    <property type="component" value="Unassembled WGS sequence"/>
</dbReference>
<reference evidence="1 2" key="1">
    <citation type="submission" date="2015-04" db="EMBL/GenBank/DDBJ databases">
        <title>Complete genome sequence of Schizopora paradoxa KUC8140, a cosmopolitan wood degrader in East Asia.</title>
        <authorList>
            <consortium name="DOE Joint Genome Institute"/>
            <person name="Min B."/>
            <person name="Park H."/>
            <person name="Jang Y."/>
            <person name="Kim J.-J."/>
            <person name="Kim K.H."/>
            <person name="Pangilinan J."/>
            <person name="Lipzen A."/>
            <person name="Riley R."/>
            <person name="Grigoriev I.V."/>
            <person name="Spatafora J.W."/>
            <person name="Choi I.-G."/>
        </authorList>
    </citation>
    <scope>NUCLEOTIDE SEQUENCE [LARGE SCALE GENOMIC DNA]</scope>
    <source>
        <strain evidence="1 2">KUC8140</strain>
    </source>
</reference>
<evidence type="ECO:0000313" key="2">
    <source>
        <dbReference type="Proteomes" id="UP000053477"/>
    </source>
</evidence>
<accession>A0A0H2REA5</accession>
<keyword evidence="2" id="KW-1185">Reference proteome</keyword>
<evidence type="ECO:0000313" key="1">
    <source>
        <dbReference type="EMBL" id="KLO07863.1"/>
    </source>
</evidence>
<dbReference type="InParanoid" id="A0A0H2REA5"/>
<gene>
    <name evidence="1" type="ORF">SCHPADRAFT_909073</name>
</gene>
<sequence>MARVIFETRSGGVCNMDILESISRSAIMPIAKFDLTHLRRGISFEGFFDLHPHWHDGRQTFTSPRATGSLPPGNTTVSFLQKYRERGYVVKTEGVVQGMKKHECEASVQCPLTVRNTGDGGVRFVPFTEEGAIRAASSTTDILREPVVYWRHGGRCEHHAGEAVNASVFDADGMNADEDREW</sequence>
<proteinExistence type="predicted"/>
<dbReference type="EMBL" id="KQ086116">
    <property type="protein sequence ID" value="KLO07863.1"/>
    <property type="molecule type" value="Genomic_DNA"/>
</dbReference>
<name>A0A0H2REA5_9AGAM</name>
<protein>
    <submittedName>
        <fullName evidence="1">Uncharacterized protein</fullName>
    </submittedName>
</protein>
<organism evidence="1 2">
    <name type="scientific">Schizopora paradoxa</name>
    <dbReference type="NCBI Taxonomy" id="27342"/>
    <lineage>
        <taxon>Eukaryota</taxon>
        <taxon>Fungi</taxon>
        <taxon>Dikarya</taxon>
        <taxon>Basidiomycota</taxon>
        <taxon>Agaricomycotina</taxon>
        <taxon>Agaricomycetes</taxon>
        <taxon>Hymenochaetales</taxon>
        <taxon>Schizoporaceae</taxon>
        <taxon>Schizopora</taxon>
    </lineage>
</organism>